<accession>A0A8H9MF39</accession>
<dbReference type="GO" id="GO:0022857">
    <property type="term" value="F:transmembrane transporter activity"/>
    <property type="evidence" value="ECO:0007669"/>
    <property type="project" value="InterPro"/>
</dbReference>
<evidence type="ECO:0000313" key="11">
    <source>
        <dbReference type="Proteomes" id="UP000658656"/>
    </source>
</evidence>
<dbReference type="InterPro" id="IPR004638">
    <property type="entry name" value="EmrB-like"/>
</dbReference>
<comment type="caution">
    <text evidence="10">The sequence shown here is derived from an EMBL/GenBank/DDBJ whole genome shotgun (WGS) entry which is preliminary data.</text>
</comment>
<dbReference type="SUPFAM" id="SSF103473">
    <property type="entry name" value="MFS general substrate transporter"/>
    <property type="match status" value="1"/>
</dbReference>
<dbReference type="Proteomes" id="UP000658656">
    <property type="component" value="Unassembled WGS sequence"/>
</dbReference>
<comment type="similarity">
    <text evidence="2">Belongs to the major facilitator superfamily. EmrB family.</text>
</comment>
<keyword evidence="3" id="KW-0813">Transport</keyword>
<organism evidence="10 11">
    <name type="scientific">Amycolatopsis bartoniae</name>
    <dbReference type="NCBI Taxonomy" id="941986"/>
    <lineage>
        <taxon>Bacteria</taxon>
        <taxon>Bacillati</taxon>
        <taxon>Actinomycetota</taxon>
        <taxon>Actinomycetes</taxon>
        <taxon>Pseudonocardiales</taxon>
        <taxon>Pseudonocardiaceae</taxon>
        <taxon>Amycolatopsis</taxon>
    </lineage>
</organism>
<dbReference type="Gene3D" id="1.20.1720.10">
    <property type="entry name" value="Multidrug resistance protein D"/>
    <property type="match status" value="1"/>
</dbReference>
<evidence type="ECO:0000256" key="3">
    <source>
        <dbReference type="ARBA" id="ARBA00022448"/>
    </source>
</evidence>
<evidence type="ECO:0000256" key="7">
    <source>
        <dbReference type="ARBA" id="ARBA00023136"/>
    </source>
</evidence>
<feature type="domain" description="Major facilitator superfamily (MFS) profile" evidence="9">
    <location>
        <begin position="12"/>
        <end position="458"/>
    </location>
</feature>
<dbReference type="PANTHER" id="PTHR42718:SF9">
    <property type="entry name" value="MAJOR FACILITATOR SUPERFAMILY MULTIDRUG TRANSPORTER MFSC"/>
    <property type="match status" value="1"/>
</dbReference>
<evidence type="ECO:0000256" key="8">
    <source>
        <dbReference type="SAM" id="Phobius"/>
    </source>
</evidence>
<keyword evidence="5 8" id="KW-0812">Transmembrane</keyword>
<protein>
    <submittedName>
        <fullName evidence="10">MFS transporter</fullName>
    </submittedName>
</protein>
<keyword evidence="11" id="KW-1185">Reference proteome</keyword>
<evidence type="ECO:0000256" key="4">
    <source>
        <dbReference type="ARBA" id="ARBA00022475"/>
    </source>
</evidence>
<evidence type="ECO:0000313" key="10">
    <source>
        <dbReference type="EMBL" id="GHF79083.1"/>
    </source>
</evidence>
<keyword evidence="4" id="KW-1003">Cell membrane</keyword>
<feature type="transmembrane region" description="Helical" evidence="8">
    <location>
        <begin position="436"/>
        <end position="458"/>
    </location>
</feature>
<dbReference type="OrthoDB" id="9781469at2"/>
<comment type="subcellular location">
    <subcellularLocation>
        <location evidence="1">Cell membrane</location>
        <topology evidence="1">Multi-pass membrane protein</topology>
    </subcellularLocation>
</comment>
<dbReference type="CDD" id="cd17321">
    <property type="entry name" value="MFS_MMR_MDR_like"/>
    <property type="match status" value="1"/>
</dbReference>
<dbReference type="InterPro" id="IPR011701">
    <property type="entry name" value="MFS"/>
</dbReference>
<feature type="transmembrane region" description="Helical" evidence="8">
    <location>
        <begin position="302"/>
        <end position="319"/>
    </location>
</feature>
<dbReference type="PROSITE" id="PS50850">
    <property type="entry name" value="MFS"/>
    <property type="match status" value="1"/>
</dbReference>
<dbReference type="RefSeq" id="WP_145932645.1">
    <property type="nucleotide sequence ID" value="NZ_BNAV01000013.1"/>
</dbReference>
<dbReference type="Pfam" id="PF07690">
    <property type="entry name" value="MFS_1"/>
    <property type="match status" value="1"/>
</dbReference>
<feature type="transmembrane region" description="Helical" evidence="8">
    <location>
        <begin position="168"/>
        <end position="188"/>
    </location>
</feature>
<evidence type="ECO:0000256" key="6">
    <source>
        <dbReference type="ARBA" id="ARBA00022989"/>
    </source>
</evidence>
<feature type="transmembrane region" description="Helical" evidence="8">
    <location>
        <begin position="137"/>
        <end position="156"/>
    </location>
</feature>
<dbReference type="GO" id="GO:0005886">
    <property type="term" value="C:plasma membrane"/>
    <property type="evidence" value="ECO:0007669"/>
    <property type="project" value="UniProtKB-SubCell"/>
</dbReference>
<evidence type="ECO:0000256" key="1">
    <source>
        <dbReference type="ARBA" id="ARBA00004651"/>
    </source>
</evidence>
<dbReference type="PANTHER" id="PTHR42718">
    <property type="entry name" value="MAJOR FACILITATOR SUPERFAMILY MULTIDRUG TRANSPORTER MFSC"/>
    <property type="match status" value="1"/>
</dbReference>
<sequence>MPELTYRRRWLVLAICCLSLFVVSMDNTIVNLALPSIQHDFATGVSSLQWTVDAYSLVLASLLMLSGSTADRLGRRRTFQTGLAVFTIGSLLCSLAPNVGLLVVFRMVQAVGGSMLNPVAMSIVTNTFTDPRERARAIGVWGGVFGISMALGPVVGGALVDAVGWRSIFWINVPIGVVAFVLAALFVPESRAARARRVDPVGQLLVFVILGSLTYGIIEAPHAGWGSAQTIGCFVLAAAAVLCLVPYEKRRAEPLIDPRFFTSAPFSGATVIAISGFACMGGFLFLNAIYLQTVRGYSPLHAGLLTLPTAAMILVLAPVSGRIVGSRGARVPLVAGGAGIFVSGLLLTTLTAHSPLLLLVVTYLVFGIGFGMVNPPITNAAVSGMPREQAGVAAAVASTSRVVGGALGVAVLGAVVTSRVRGPIEAGFAAASAPAWWIMVGCGVVVLVLGFVTTGTWARRTAQHFVEEERVAA</sequence>
<evidence type="ECO:0000256" key="2">
    <source>
        <dbReference type="ARBA" id="ARBA00008537"/>
    </source>
</evidence>
<dbReference type="NCBIfam" id="TIGR00711">
    <property type="entry name" value="efflux_EmrB"/>
    <property type="match status" value="1"/>
</dbReference>
<reference evidence="10" key="1">
    <citation type="journal article" date="2014" name="Int. J. Syst. Evol. Microbiol.">
        <title>Complete genome sequence of Corynebacterium casei LMG S-19264T (=DSM 44701T), isolated from a smear-ripened cheese.</title>
        <authorList>
            <consortium name="US DOE Joint Genome Institute (JGI-PGF)"/>
            <person name="Walter F."/>
            <person name="Albersmeier A."/>
            <person name="Kalinowski J."/>
            <person name="Ruckert C."/>
        </authorList>
    </citation>
    <scope>NUCLEOTIDE SEQUENCE</scope>
    <source>
        <strain evidence="10">CGMCC 4.7679</strain>
    </source>
</reference>
<feature type="transmembrane region" description="Helical" evidence="8">
    <location>
        <begin position="200"/>
        <end position="218"/>
    </location>
</feature>
<feature type="transmembrane region" description="Helical" evidence="8">
    <location>
        <begin position="79"/>
        <end position="97"/>
    </location>
</feature>
<dbReference type="Gene3D" id="1.20.1250.20">
    <property type="entry name" value="MFS general substrate transporter like domains"/>
    <property type="match status" value="1"/>
</dbReference>
<feature type="transmembrane region" description="Helical" evidence="8">
    <location>
        <begin position="331"/>
        <end position="350"/>
    </location>
</feature>
<feature type="transmembrane region" description="Helical" evidence="8">
    <location>
        <begin position="266"/>
        <end position="290"/>
    </location>
</feature>
<reference evidence="10" key="2">
    <citation type="submission" date="2020-09" db="EMBL/GenBank/DDBJ databases">
        <authorList>
            <person name="Sun Q."/>
            <person name="Zhou Y."/>
        </authorList>
    </citation>
    <scope>NUCLEOTIDE SEQUENCE</scope>
    <source>
        <strain evidence="10">CGMCC 4.7679</strain>
    </source>
</reference>
<feature type="transmembrane region" description="Helical" evidence="8">
    <location>
        <begin position="390"/>
        <end position="416"/>
    </location>
</feature>
<evidence type="ECO:0000256" key="5">
    <source>
        <dbReference type="ARBA" id="ARBA00022692"/>
    </source>
</evidence>
<dbReference type="InterPro" id="IPR020846">
    <property type="entry name" value="MFS_dom"/>
</dbReference>
<keyword evidence="7 8" id="KW-0472">Membrane</keyword>
<gene>
    <name evidence="10" type="ORF">GCM10017566_61560</name>
</gene>
<name>A0A8H9MF39_9PSEU</name>
<proteinExistence type="inferred from homology"/>
<feature type="transmembrane region" description="Helical" evidence="8">
    <location>
        <begin position="224"/>
        <end position="245"/>
    </location>
</feature>
<dbReference type="PRINTS" id="PR01036">
    <property type="entry name" value="TCRTETB"/>
</dbReference>
<feature type="transmembrane region" description="Helical" evidence="8">
    <location>
        <begin position="356"/>
        <end position="378"/>
    </location>
</feature>
<keyword evidence="6 8" id="KW-1133">Transmembrane helix</keyword>
<dbReference type="EMBL" id="BNAV01000013">
    <property type="protein sequence ID" value="GHF79083.1"/>
    <property type="molecule type" value="Genomic_DNA"/>
</dbReference>
<dbReference type="AlphaFoldDB" id="A0A8H9MF39"/>
<dbReference type="InterPro" id="IPR036259">
    <property type="entry name" value="MFS_trans_sf"/>
</dbReference>
<evidence type="ECO:0000259" key="9">
    <source>
        <dbReference type="PROSITE" id="PS50850"/>
    </source>
</evidence>